<dbReference type="Pfam" id="PF08241">
    <property type="entry name" value="Methyltransf_11"/>
    <property type="match status" value="1"/>
</dbReference>
<dbReference type="GO" id="GO:0008168">
    <property type="term" value="F:methyltransferase activity"/>
    <property type="evidence" value="ECO:0007669"/>
    <property type="project" value="UniProtKB-KW"/>
</dbReference>
<dbReference type="PANTHER" id="PTHR44942">
    <property type="entry name" value="METHYLTRANSF_11 DOMAIN-CONTAINING PROTEIN"/>
    <property type="match status" value="1"/>
</dbReference>
<proteinExistence type="inferred from homology"/>
<evidence type="ECO:0000256" key="2">
    <source>
        <dbReference type="ARBA" id="ARBA00022603"/>
    </source>
</evidence>
<keyword evidence="2 6" id="KW-0489">Methyltransferase</keyword>
<gene>
    <name evidence="6" type="ORF">NZD89_02770</name>
</gene>
<dbReference type="EMBL" id="CP104067">
    <property type="protein sequence ID" value="WAH42442.1"/>
    <property type="molecule type" value="Genomic_DNA"/>
</dbReference>
<feature type="region of interest" description="Disordered" evidence="4">
    <location>
        <begin position="1"/>
        <end position="21"/>
    </location>
</feature>
<dbReference type="InterPro" id="IPR051052">
    <property type="entry name" value="Diverse_substrate_MTase"/>
</dbReference>
<dbReference type="GO" id="GO:0032259">
    <property type="term" value="P:methylation"/>
    <property type="evidence" value="ECO:0007669"/>
    <property type="project" value="UniProtKB-KW"/>
</dbReference>
<keyword evidence="3" id="KW-0808">Transferase</keyword>
<evidence type="ECO:0000313" key="6">
    <source>
        <dbReference type="EMBL" id="WAH42442.1"/>
    </source>
</evidence>
<reference evidence="6" key="1">
    <citation type="submission" date="2022-08" db="EMBL/GenBank/DDBJ databases">
        <title>Alicyclobacillus fastidiosus DSM 17978, complete genome.</title>
        <authorList>
            <person name="Wang Q."/>
            <person name="Cai R."/>
            <person name="Wang Z."/>
        </authorList>
    </citation>
    <scope>NUCLEOTIDE SEQUENCE</scope>
    <source>
        <strain evidence="6">DSM 17978</strain>
    </source>
</reference>
<evidence type="ECO:0000256" key="3">
    <source>
        <dbReference type="ARBA" id="ARBA00022679"/>
    </source>
</evidence>
<evidence type="ECO:0000256" key="1">
    <source>
        <dbReference type="ARBA" id="ARBA00008361"/>
    </source>
</evidence>
<dbReference type="PANTHER" id="PTHR44942:SF4">
    <property type="entry name" value="METHYLTRANSFERASE TYPE 11 DOMAIN-CONTAINING PROTEIN"/>
    <property type="match status" value="1"/>
</dbReference>
<evidence type="ECO:0000259" key="5">
    <source>
        <dbReference type="Pfam" id="PF08241"/>
    </source>
</evidence>
<protein>
    <submittedName>
        <fullName evidence="6">Class I SAM-dependent methyltransferase</fullName>
    </submittedName>
</protein>
<dbReference type="InterPro" id="IPR013216">
    <property type="entry name" value="Methyltransf_11"/>
</dbReference>
<name>A0ABY6ZIY0_9BACL</name>
<dbReference type="CDD" id="cd02440">
    <property type="entry name" value="AdoMet_MTases"/>
    <property type="match status" value="1"/>
</dbReference>
<dbReference type="SUPFAM" id="SSF53335">
    <property type="entry name" value="S-adenosyl-L-methionine-dependent methyltransferases"/>
    <property type="match status" value="1"/>
</dbReference>
<organism evidence="6 7">
    <name type="scientific">Alicyclobacillus fastidiosus</name>
    <dbReference type="NCBI Taxonomy" id="392011"/>
    <lineage>
        <taxon>Bacteria</taxon>
        <taxon>Bacillati</taxon>
        <taxon>Bacillota</taxon>
        <taxon>Bacilli</taxon>
        <taxon>Bacillales</taxon>
        <taxon>Alicyclobacillaceae</taxon>
        <taxon>Alicyclobacillus</taxon>
    </lineage>
</organism>
<dbReference type="InterPro" id="IPR029063">
    <property type="entry name" value="SAM-dependent_MTases_sf"/>
</dbReference>
<keyword evidence="7" id="KW-1185">Reference proteome</keyword>
<evidence type="ECO:0000313" key="7">
    <source>
        <dbReference type="Proteomes" id="UP001164761"/>
    </source>
</evidence>
<sequence>MGHRFDPRHVEKLDSPERRKMLPPNETVKMLDVQRGHTVADIGCGPGYFTIPLARLAMNVYAVDVSPEMLHLLKEKAAHEGTRNISVVESPAEHLTLPDHTVDRVICSLVLHEVDDLKQTLSEFKRILRPGGKVLLIEWEKKSMEMGPPVKERLDPETLLYEVKSLGFHGQISYPNPNQYIILAE</sequence>
<accession>A0ABY6ZIY0</accession>
<comment type="similarity">
    <text evidence="1">Belongs to the methyltransferase superfamily.</text>
</comment>
<feature type="compositionally biased region" description="Basic and acidic residues" evidence="4">
    <location>
        <begin position="1"/>
        <end position="20"/>
    </location>
</feature>
<dbReference type="Gene3D" id="3.40.50.150">
    <property type="entry name" value="Vaccinia Virus protein VP39"/>
    <property type="match status" value="1"/>
</dbReference>
<dbReference type="RefSeq" id="WP_268006324.1">
    <property type="nucleotide sequence ID" value="NZ_CP104067.1"/>
</dbReference>
<feature type="domain" description="Methyltransferase type 11" evidence="5">
    <location>
        <begin position="41"/>
        <end position="135"/>
    </location>
</feature>
<evidence type="ECO:0000256" key="4">
    <source>
        <dbReference type="SAM" id="MobiDB-lite"/>
    </source>
</evidence>
<dbReference type="Proteomes" id="UP001164761">
    <property type="component" value="Chromosome"/>
</dbReference>